<dbReference type="GO" id="GO:0055085">
    <property type="term" value="P:transmembrane transport"/>
    <property type="evidence" value="ECO:0000318"/>
    <property type="project" value="GO_Central"/>
</dbReference>
<dbReference type="GO" id="GO:0016020">
    <property type="term" value="C:membrane"/>
    <property type="evidence" value="ECO:0007669"/>
    <property type="project" value="UniProtKB-SubCell"/>
</dbReference>
<evidence type="ECO:0000256" key="2">
    <source>
        <dbReference type="ARBA" id="ARBA00009726"/>
    </source>
</evidence>
<dbReference type="OMA" id="CENSGEY"/>
<dbReference type="CDD" id="cd18580">
    <property type="entry name" value="ABC_6TM_ABCC_D2"/>
    <property type="match status" value="1"/>
</dbReference>
<dbReference type="InterPro" id="IPR044746">
    <property type="entry name" value="ABCC_6TM_D1"/>
</dbReference>
<keyword evidence="4 11" id="KW-0812">Transmembrane</keyword>
<dbReference type="InterPro" id="IPR050173">
    <property type="entry name" value="ABC_transporter_C-like"/>
</dbReference>
<dbReference type="SMART" id="SM00382">
    <property type="entry name" value="AAA"/>
    <property type="match status" value="2"/>
</dbReference>
<feature type="transmembrane region" description="Helical" evidence="11">
    <location>
        <begin position="178"/>
        <end position="197"/>
    </location>
</feature>
<dbReference type="Pfam" id="PF00664">
    <property type="entry name" value="ABC_membrane"/>
    <property type="match status" value="2"/>
</dbReference>
<dbReference type="SUPFAM" id="SSF90123">
    <property type="entry name" value="ABC transporter transmembrane region"/>
    <property type="match status" value="2"/>
</dbReference>
<evidence type="ECO:0000256" key="6">
    <source>
        <dbReference type="ARBA" id="ARBA00022741"/>
    </source>
</evidence>
<dbReference type="HOGENOM" id="CLU_000604_27_0_1"/>
<dbReference type="EMBL" id="GL377567">
    <property type="protein sequence ID" value="EFJ36575.1"/>
    <property type="molecule type" value="Genomic_DNA"/>
</dbReference>
<dbReference type="SUPFAM" id="SSF52540">
    <property type="entry name" value="P-loop containing nucleoside triphosphate hydrolases"/>
    <property type="match status" value="2"/>
</dbReference>
<dbReference type="InterPro" id="IPR003593">
    <property type="entry name" value="AAA+_ATPase"/>
</dbReference>
<dbReference type="FunFam" id="1.20.1560.10:FF:000002">
    <property type="entry name" value="ABC transporter C family member 5"/>
    <property type="match status" value="1"/>
</dbReference>
<evidence type="ECO:0000259" key="13">
    <source>
        <dbReference type="PROSITE" id="PS50929"/>
    </source>
</evidence>
<evidence type="ECO:0000256" key="9">
    <source>
        <dbReference type="ARBA" id="ARBA00023136"/>
    </source>
</evidence>
<dbReference type="OrthoDB" id="6500128at2759"/>
<dbReference type="Proteomes" id="UP000001514">
    <property type="component" value="Unassembled WGS sequence"/>
</dbReference>
<evidence type="ECO:0000256" key="10">
    <source>
        <dbReference type="SAM" id="Coils"/>
    </source>
</evidence>
<keyword evidence="3" id="KW-0813">Transport</keyword>
<name>D8QW54_SELML</name>
<dbReference type="Gramene" id="EFJ36575">
    <property type="protein sequence ID" value="EFJ36575"/>
    <property type="gene ID" value="SELMODRAFT_165716"/>
</dbReference>
<dbReference type="FunFam" id="3.40.50.300:FF:000508">
    <property type="entry name" value="ABC transporter C family member 5"/>
    <property type="match status" value="1"/>
</dbReference>
<feature type="domain" description="ABC transporter" evidence="12">
    <location>
        <begin position="1110"/>
        <end position="1344"/>
    </location>
</feature>
<organism evidence="15">
    <name type="scientific">Selaginella moellendorffii</name>
    <name type="common">Spikemoss</name>
    <dbReference type="NCBI Taxonomy" id="88036"/>
    <lineage>
        <taxon>Eukaryota</taxon>
        <taxon>Viridiplantae</taxon>
        <taxon>Streptophyta</taxon>
        <taxon>Embryophyta</taxon>
        <taxon>Tracheophyta</taxon>
        <taxon>Lycopodiopsida</taxon>
        <taxon>Selaginellales</taxon>
        <taxon>Selaginellaceae</taxon>
        <taxon>Selaginella</taxon>
    </lineage>
</organism>
<keyword evidence="7 14" id="KW-0067">ATP-binding</keyword>
<sequence>MKPSRGPLIAVLRSWWSVNFILGTFIAVYAGHAIVRHNSSSQTLVALASWPVCCVLLSFSGTLNDGFECPSSATLSEPFLASSSSSARDTENLYRVHCSTYESAGCLSRVCFTWLNPLFSLGNNRPLKPSDIPNLGQEDKAEASYNLFAKVWSQEKLKHPQMKPSLRRVLTTCFWRRLAWNGFYALFKSAMLSAGPLVMKVFIDYAQGKIYFKYEGYVLVLALLVAKLAESVAQRLWYFGSRRIGMHVRSALIGAIYQKELRLSSIGRDAHAGGEVVSYMAVDAYRIGEFPFWFHLLWSTPLQIIFALIILFYSMGLATVAGIVILILTMVINAPMASLQQKYQNELMEAQDERLRATSEVLRHMKIVKLQAWEEKFRSMIDKLREVEINGLSALQYRKTYNALVFWLSPILVSTATFAARYMLGKPLTANNIFTALATFRIIQEPIRAVPDVVAILVQVRVSLARIEKFLQDDELDTHAVIRGTRSTTEHAIQMTKALLSWNGSAGDATLRNINLTVKHGGRVAICGEVGSGKSTFICAILGETPKLAGIVQVCGTVAYVPQIAWIQSGTIRENILFGLPMDEQRYRRTLKACALDRDLENFTFRDLTEIGERGINISGGQKQRIQLARAVYQDADIYLLDDPFSAVDAHTCSALFKNCITGLLAKKTVVLVTHQVEFLPAFDTILLLKDGEICQAGKFNELLQPGSAFEELVNAHNEVMGIMKHGSGQKSSGTPPGSSAILLRKLSSAKSLKDSYVLDEVVPDQLTKEEERETGDSGAKPYLDYLGQARGFLYCSLAALSHIVFAVGQLSSNWWLAAEVGNKAVGTGKLIGVYAAIGLSTVSFLFLRSVFIVIMGIGVSKSFFSGLKNSLFQAPMAFFDSTPSGRILSRVSVDMSIVDVDFPFSLCYCIAATVNALSNLAVTASVTWQLLVIIIPMLYLNRVLQTYYMASARELNRINGITKSPILNYFGEAITGAGTIRAFQRQEQFMRKILSLVDGNCGPFFYSFAANEWLVLRLEALCTAVVCSSALIMVLLPPGKIDPGFVGLAISYGLSLNVSLVFSIQHQCTLSNYSVSVERIKQYLSIPSEAPATIEGSRPPALWPARGRVELKDLEISYRPDCPLVLRGITCTFEGGQKVGVVGRSGSGKTTLITALFRIAEPVDGQIAIDGIDISTIGLRDLRSRLSIIPQEPTLFRGTVRFNLDPEGLYTDLQIWEALDKCHLGESVREKAEHLDAPVGDDGENWSVGQRQLFCLGRVLLKNSRILILDEATASIDNATDAVLQKLLREEFAVCTVITVAHRIPTVVDSDMVLALSDGILAEFDQPLKLLENKTSLFAKLVAEYWSNSSPGGLERKPSRSVSFNK</sequence>
<feature type="domain" description="ABC transmembrane type-1" evidence="13">
    <location>
        <begin position="798"/>
        <end position="1073"/>
    </location>
</feature>
<feature type="domain" description="ABC transporter" evidence="12">
    <location>
        <begin position="493"/>
        <end position="716"/>
    </location>
</feature>
<feature type="transmembrane region" description="Helical" evidence="11">
    <location>
        <begin position="1044"/>
        <end position="1065"/>
    </location>
</feature>
<keyword evidence="8 11" id="KW-1133">Transmembrane helix</keyword>
<accession>D8QW54</accession>
<proteinExistence type="inferred from homology"/>
<dbReference type="PROSITE" id="PS00211">
    <property type="entry name" value="ABC_TRANSPORTER_1"/>
    <property type="match status" value="1"/>
</dbReference>
<dbReference type="FunCoup" id="D8QW54">
    <property type="interactions" value="2"/>
</dbReference>
<keyword evidence="6" id="KW-0547">Nucleotide-binding</keyword>
<keyword evidence="15" id="KW-1185">Reference proteome</keyword>
<dbReference type="PROSITE" id="PS50893">
    <property type="entry name" value="ABC_TRANSPORTER_2"/>
    <property type="match status" value="2"/>
</dbReference>
<protein>
    <submittedName>
        <fullName evidence="14">ATP-binding cassette transporter, subfamily C, member 3, cluster II, SmABCC3</fullName>
    </submittedName>
</protein>
<dbReference type="Gene3D" id="1.20.1560.10">
    <property type="entry name" value="ABC transporter type 1, transmembrane domain"/>
    <property type="match status" value="2"/>
</dbReference>
<feature type="transmembrane region" description="Helical" evidence="11">
    <location>
        <begin position="832"/>
        <end position="860"/>
    </location>
</feature>
<evidence type="ECO:0000256" key="1">
    <source>
        <dbReference type="ARBA" id="ARBA00004141"/>
    </source>
</evidence>
<keyword evidence="5" id="KW-0677">Repeat</keyword>
<dbReference type="Pfam" id="PF00005">
    <property type="entry name" value="ABC_tran"/>
    <property type="match status" value="2"/>
</dbReference>
<feature type="domain" description="ABC transmembrane type-1" evidence="13">
    <location>
        <begin position="183"/>
        <end position="459"/>
    </location>
</feature>
<evidence type="ECO:0000259" key="12">
    <source>
        <dbReference type="PROSITE" id="PS50893"/>
    </source>
</evidence>
<dbReference type="InterPro" id="IPR017871">
    <property type="entry name" value="ABC_transporter-like_CS"/>
</dbReference>
<evidence type="ECO:0000256" key="11">
    <source>
        <dbReference type="SAM" id="Phobius"/>
    </source>
</evidence>
<evidence type="ECO:0000313" key="14">
    <source>
        <dbReference type="EMBL" id="EFJ36575.1"/>
    </source>
</evidence>
<evidence type="ECO:0000256" key="8">
    <source>
        <dbReference type="ARBA" id="ARBA00022989"/>
    </source>
</evidence>
<dbReference type="InterPro" id="IPR003439">
    <property type="entry name" value="ABC_transporter-like_ATP-bd"/>
</dbReference>
<evidence type="ECO:0000313" key="15">
    <source>
        <dbReference type="Proteomes" id="UP000001514"/>
    </source>
</evidence>
<reference evidence="14 15" key="1">
    <citation type="journal article" date="2011" name="Science">
        <title>The Selaginella genome identifies genetic changes associated with the evolution of vascular plants.</title>
        <authorList>
            <person name="Banks J.A."/>
            <person name="Nishiyama T."/>
            <person name="Hasebe M."/>
            <person name="Bowman J.L."/>
            <person name="Gribskov M."/>
            <person name="dePamphilis C."/>
            <person name="Albert V.A."/>
            <person name="Aono N."/>
            <person name="Aoyama T."/>
            <person name="Ambrose B.A."/>
            <person name="Ashton N.W."/>
            <person name="Axtell M.J."/>
            <person name="Barker E."/>
            <person name="Barker M.S."/>
            <person name="Bennetzen J.L."/>
            <person name="Bonawitz N.D."/>
            <person name="Chapple C."/>
            <person name="Cheng C."/>
            <person name="Correa L.G."/>
            <person name="Dacre M."/>
            <person name="DeBarry J."/>
            <person name="Dreyer I."/>
            <person name="Elias M."/>
            <person name="Engstrom E.M."/>
            <person name="Estelle M."/>
            <person name="Feng L."/>
            <person name="Finet C."/>
            <person name="Floyd S.K."/>
            <person name="Frommer W.B."/>
            <person name="Fujita T."/>
            <person name="Gramzow L."/>
            <person name="Gutensohn M."/>
            <person name="Harholt J."/>
            <person name="Hattori M."/>
            <person name="Heyl A."/>
            <person name="Hirai T."/>
            <person name="Hiwatashi Y."/>
            <person name="Ishikawa M."/>
            <person name="Iwata M."/>
            <person name="Karol K.G."/>
            <person name="Koehler B."/>
            <person name="Kolukisaoglu U."/>
            <person name="Kubo M."/>
            <person name="Kurata T."/>
            <person name="Lalonde S."/>
            <person name="Li K."/>
            <person name="Li Y."/>
            <person name="Litt A."/>
            <person name="Lyons E."/>
            <person name="Manning G."/>
            <person name="Maruyama T."/>
            <person name="Michael T.P."/>
            <person name="Mikami K."/>
            <person name="Miyazaki S."/>
            <person name="Morinaga S."/>
            <person name="Murata T."/>
            <person name="Mueller-Roeber B."/>
            <person name="Nelson D.R."/>
            <person name="Obara M."/>
            <person name="Oguri Y."/>
            <person name="Olmstead R.G."/>
            <person name="Onodera N."/>
            <person name="Petersen B.L."/>
            <person name="Pils B."/>
            <person name="Prigge M."/>
            <person name="Rensing S.A."/>
            <person name="Riano-Pachon D.M."/>
            <person name="Roberts A.W."/>
            <person name="Sato Y."/>
            <person name="Scheller H.V."/>
            <person name="Schulz B."/>
            <person name="Schulz C."/>
            <person name="Shakirov E.V."/>
            <person name="Shibagaki N."/>
            <person name="Shinohara N."/>
            <person name="Shippen D.E."/>
            <person name="Soerensen I."/>
            <person name="Sotooka R."/>
            <person name="Sugimoto N."/>
            <person name="Sugita M."/>
            <person name="Sumikawa N."/>
            <person name="Tanurdzic M."/>
            <person name="Theissen G."/>
            <person name="Ulvskov P."/>
            <person name="Wakazuki S."/>
            <person name="Weng J.K."/>
            <person name="Willats W.W."/>
            <person name="Wipf D."/>
            <person name="Wolf P.G."/>
            <person name="Yang L."/>
            <person name="Zimmer A.D."/>
            <person name="Zhu Q."/>
            <person name="Mitros T."/>
            <person name="Hellsten U."/>
            <person name="Loque D."/>
            <person name="Otillar R."/>
            <person name="Salamov A."/>
            <person name="Schmutz J."/>
            <person name="Shapiro H."/>
            <person name="Lindquist E."/>
            <person name="Lucas S."/>
            <person name="Rokhsar D."/>
            <person name="Grigoriev I.V."/>
        </authorList>
    </citation>
    <scope>NUCLEOTIDE SEQUENCE [LARGE SCALE GENOMIC DNA]</scope>
</reference>
<dbReference type="GO" id="GO:0005524">
    <property type="term" value="F:ATP binding"/>
    <property type="evidence" value="ECO:0007669"/>
    <property type="project" value="UniProtKB-KW"/>
</dbReference>
<feature type="transmembrane region" description="Helical" evidence="11">
    <location>
        <begin position="404"/>
        <end position="424"/>
    </location>
</feature>
<dbReference type="GO" id="GO:0016887">
    <property type="term" value="F:ATP hydrolysis activity"/>
    <property type="evidence" value="ECO:0007669"/>
    <property type="project" value="InterPro"/>
</dbReference>
<comment type="subcellular location">
    <subcellularLocation>
        <location evidence="1">Membrane</location>
        <topology evidence="1">Multi-pass membrane protein</topology>
    </subcellularLocation>
</comment>
<dbReference type="GO" id="GO:0140359">
    <property type="term" value="F:ABC-type transporter activity"/>
    <property type="evidence" value="ECO:0000318"/>
    <property type="project" value="GO_Central"/>
</dbReference>
<dbReference type="CDD" id="cd03250">
    <property type="entry name" value="ABCC_MRP_domain1"/>
    <property type="match status" value="1"/>
</dbReference>
<keyword evidence="10" id="KW-0175">Coiled coil</keyword>
<dbReference type="CDD" id="cd18579">
    <property type="entry name" value="ABC_6TM_ABCC_D1"/>
    <property type="match status" value="1"/>
</dbReference>
<dbReference type="Gene3D" id="3.40.50.300">
    <property type="entry name" value="P-loop containing nucleotide triphosphate hydrolases"/>
    <property type="match status" value="2"/>
</dbReference>
<keyword evidence="9 11" id="KW-0472">Membrane</keyword>
<dbReference type="eggNOG" id="KOG0054">
    <property type="taxonomic scope" value="Eukaryota"/>
</dbReference>
<dbReference type="FunFam" id="3.40.50.300:FF:000169">
    <property type="entry name" value="ABC transporter C family member 3"/>
    <property type="match status" value="1"/>
</dbReference>
<comment type="similarity">
    <text evidence="2">Belongs to the ABC transporter superfamily. ABCC family. Conjugate transporter (TC 3.A.1.208) subfamily.</text>
</comment>
<dbReference type="PROSITE" id="PS50929">
    <property type="entry name" value="ABC_TM1F"/>
    <property type="match status" value="2"/>
</dbReference>
<feature type="transmembrane region" description="Helical" evidence="11">
    <location>
        <begin position="304"/>
        <end position="332"/>
    </location>
</feature>
<dbReference type="GeneID" id="9643322"/>
<dbReference type="FunFam" id="1.20.1560.10:FF:000003">
    <property type="entry name" value="ABC transporter C family member 10"/>
    <property type="match status" value="1"/>
</dbReference>
<dbReference type="PANTHER" id="PTHR24223:SF369">
    <property type="entry name" value="ABC TRANSPORTER C FAMILY MEMBER 10"/>
    <property type="match status" value="1"/>
</dbReference>
<dbReference type="CDD" id="cd03244">
    <property type="entry name" value="ABCC_MRP_domain2"/>
    <property type="match status" value="1"/>
</dbReference>
<feature type="transmembrane region" description="Helical" evidence="11">
    <location>
        <begin position="792"/>
        <end position="812"/>
    </location>
</feature>
<feature type="coiled-coil region" evidence="10">
    <location>
        <begin position="336"/>
        <end position="390"/>
    </location>
</feature>
<dbReference type="PANTHER" id="PTHR24223">
    <property type="entry name" value="ATP-BINDING CASSETTE SUB-FAMILY C"/>
    <property type="match status" value="1"/>
</dbReference>
<feature type="transmembrane region" description="Helical" evidence="11">
    <location>
        <begin position="921"/>
        <end position="941"/>
    </location>
</feature>
<dbReference type="InParanoid" id="D8QW54"/>
<evidence type="ECO:0000256" key="3">
    <source>
        <dbReference type="ARBA" id="ARBA00022448"/>
    </source>
</evidence>
<dbReference type="InterPro" id="IPR027417">
    <property type="entry name" value="P-loop_NTPase"/>
</dbReference>
<dbReference type="InterPro" id="IPR044726">
    <property type="entry name" value="ABCC_6TM_D2"/>
</dbReference>
<feature type="transmembrane region" description="Helical" evidence="11">
    <location>
        <begin position="1015"/>
        <end position="1037"/>
    </location>
</feature>
<dbReference type="KEGG" id="smo:SELMODRAFT_165716"/>
<feature type="transmembrane region" description="Helical" evidence="11">
    <location>
        <begin position="217"/>
        <end position="239"/>
    </location>
</feature>
<gene>
    <name evidence="14" type="primary">SmABCC3</name>
    <name evidence="14" type="ORF">SELMODRAFT_165716</name>
</gene>
<dbReference type="InterPro" id="IPR011527">
    <property type="entry name" value="ABC1_TM_dom"/>
</dbReference>
<dbReference type="InterPro" id="IPR036640">
    <property type="entry name" value="ABC1_TM_sf"/>
</dbReference>
<evidence type="ECO:0000256" key="5">
    <source>
        <dbReference type="ARBA" id="ARBA00022737"/>
    </source>
</evidence>
<feature type="transmembrane region" description="Helical" evidence="11">
    <location>
        <begin position="15"/>
        <end position="35"/>
    </location>
</feature>
<evidence type="ECO:0000256" key="4">
    <source>
        <dbReference type="ARBA" id="ARBA00022692"/>
    </source>
</evidence>
<evidence type="ECO:0000256" key="7">
    <source>
        <dbReference type="ARBA" id="ARBA00022840"/>
    </source>
</evidence>